<organism evidence="2 3">
    <name type="scientific">Angomonas deanei</name>
    <dbReference type="NCBI Taxonomy" id="59799"/>
    <lineage>
        <taxon>Eukaryota</taxon>
        <taxon>Discoba</taxon>
        <taxon>Euglenozoa</taxon>
        <taxon>Kinetoplastea</taxon>
        <taxon>Metakinetoplastina</taxon>
        <taxon>Trypanosomatida</taxon>
        <taxon>Trypanosomatidae</taxon>
        <taxon>Strigomonadinae</taxon>
        <taxon>Angomonas</taxon>
    </lineage>
</organism>
<gene>
    <name evidence="2" type="ORF">ADEAN_000640600</name>
</gene>
<evidence type="ECO:0000256" key="1">
    <source>
        <dbReference type="SAM" id="MobiDB-lite"/>
    </source>
</evidence>
<dbReference type="VEuPathDB" id="TriTrypDB:ADEAN_000640600"/>
<accession>A0A7G2CJX2</accession>
<feature type="region of interest" description="Disordered" evidence="1">
    <location>
        <begin position="1"/>
        <end position="24"/>
    </location>
</feature>
<feature type="compositionally biased region" description="Polar residues" evidence="1">
    <location>
        <begin position="222"/>
        <end position="233"/>
    </location>
</feature>
<dbReference type="AlphaFoldDB" id="A0A7G2CJX2"/>
<dbReference type="Proteomes" id="UP000515908">
    <property type="component" value="Chromosome 12"/>
</dbReference>
<sequence>MSDHSLDHDAFELPSVDLSDGKSVSDQQFRELDDLSGSELETPHTPGEEPVEAMEELLETIYLEKEELYQHAVELVQFEESIFYHFLREEAARRGIFVECFSCSPMCARRHLHCSTEDSTRSATVNPLCLFSSIVSSEYANVVQEAVLRESELELREIFAFFRLESIHLGVYELLKHDESRRFNTILDYHRYAMKWASTWQAEEAAQAYCARHEIVYIPQSVPQPSNNTTELESTLPPPVETTTAMDEEEEEASGNRREMALVERKPDAPEAAGVIINYSERDAIQQRHNFMRTIIGQKDSPFCSYLHYLDVNILTTSEETDRRCILEEEHRLMEYMLYNFFNRDDNGLEEMVDIAVYEHQVLRGRETFERRQIEAMWAEEGKKVQQVVKDREARELEEEERLDERKAFSEDCFREHGERSEQLLHVLHSLVRDYLEQLDTLHVINEYNQSREKLDYLGRVKECLHGYLANLEREERDARVALEEDERCVLDGQRLLFTQMKSFMSGVLEPIQKEESLARRQMQLQHLEWMERQQIVAAEVGERADLYNPSLTSKGVLAQRSISRLSVSSSSKSADDAARRTAEVLSTNEITYQLVNDYKNFLNSDEIPLMFS</sequence>
<protein>
    <submittedName>
        <fullName evidence="2">Uncharacterized protein</fullName>
    </submittedName>
</protein>
<proteinExistence type="predicted"/>
<evidence type="ECO:0000313" key="2">
    <source>
        <dbReference type="EMBL" id="CAD2218913.1"/>
    </source>
</evidence>
<keyword evidence="3" id="KW-1185">Reference proteome</keyword>
<feature type="compositionally biased region" description="Basic and acidic residues" evidence="1">
    <location>
        <begin position="1"/>
        <end position="11"/>
    </location>
</feature>
<feature type="region of interest" description="Disordered" evidence="1">
    <location>
        <begin position="222"/>
        <end position="258"/>
    </location>
</feature>
<evidence type="ECO:0000313" key="3">
    <source>
        <dbReference type="Proteomes" id="UP000515908"/>
    </source>
</evidence>
<reference evidence="2 3" key="1">
    <citation type="submission" date="2020-08" db="EMBL/GenBank/DDBJ databases">
        <authorList>
            <person name="Newling K."/>
            <person name="Davey J."/>
            <person name="Forrester S."/>
        </authorList>
    </citation>
    <scope>NUCLEOTIDE SEQUENCE [LARGE SCALE GENOMIC DNA]</scope>
    <source>
        <strain evidence="3">Crithidia deanei Carvalho (ATCC PRA-265)</strain>
    </source>
</reference>
<name>A0A7G2CJX2_9TRYP</name>
<dbReference type="EMBL" id="LR877156">
    <property type="protein sequence ID" value="CAD2218913.1"/>
    <property type="molecule type" value="Genomic_DNA"/>
</dbReference>